<dbReference type="Proteomes" id="UP001054902">
    <property type="component" value="Unassembled WGS sequence"/>
</dbReference>
<name>A0AAD3HBK9_9STRA</name>
<feature type="region of interest" description="Disordered" evidence="1">
    <location>
        <begin position="295"/>
        <end position="316"/>
    </location>
</feature>
<dbReference type="AlphaFoldDB" id="A0AAD3HBK9"/>
<evidence type="ECO:0000313" key="3">
    <source>
        <dbReference type="Proteomes" id="UP001054902"/>
    </source>
</evidence>
<evidence type="ECO:0000313" key="2">
    <source>
        <dbReference type="EMBL" id="GFH57138.1"/>
    </source>
</evidence>
<accession>A0AAD3HBK9</accession>
<proteinExistence type="predicted"/>
<protein>
    <submittedName>
        <fullName evidence="2">Uncharacterized protein</fullName>
    </submittedName>
</protein>
<sequence length="316" mass="37148">MDWKIFNMELHECISNPGEIDAKEKRNQRFAHITMLWKQLPEKEHLPNKGSMYCRFLMLRVISLNLALIFANSQEVIEVGFIQELLEELMQALGTLWGSLQRGGFQQNIYSYSTRKIHDAIFSQNELHLFKSQDVALKFSHMQQLVFKKRLHCALAYQYHSLSKETKIAVLERIKNSFQMHVDANTFREMSFYVEYLVSSTDLKSQKVMEELDQHFYIEYLVSSTDLKNRKLMEELYPRCFSGINITIQQLEKDLIPLPPKPVVVEPYPNNDELHQKQINPDVRSIRSANIETMRRSADEFDNESNEQSYVSSSKH</sequence>
<comment type="caution">
    <text evidence="2">The sequence shown here is derived from an EMBL/GenBank/DDBJ whole genome shotgun (WGS) entry which is preliminary data.</text>
</comment>
<reference evidence="2 3" key="1">
    <citation type="journal article" date="2021" name="Sci. Rep.">
        <title>The genome of the diatom Chaetoceros tenuissimus carries an ancient integrated fragment of an extant virus.</title>
        <authorList>
            <person name="Hongo Y."/>
            <person name="Kimura K."/>
            <person name="Takaki Y."/>
            <person name="Yoshida Y."/>
            <person name="Baba S."/>
            <person name="Kobayashi G."/>
            <person name="Nagasaki K."/>
            <person name="Hano T."/>
            <person name="Tomaru Y."/>
        </authorList>
    </citation>
    <scope>NUCLEOTIDE SEQUENCE [LARGE SCALE GENOMIC DNA]</scope>
    <source>
        <strain evidence="2 3">NIES-3715</strain>
    </source>
</reference>
<gene>
    <name evidence="2" type="ORF">CTEN210_13614</name>
</gene>
<keyword evidence="3" id="KW-1185">Reference proteome</keyword>
<feature type="compositionally biased region" description="Polar residues" evidence="1">
    <location>
        <begin position="306"/>
        <end position="316"/>
    </location>
</feature>
<dbReference type="EMBL" id="BLLK01000057">
    <property type="protein sequence ID" value="GFH57138.1"/>
    <property type="molecule type" value="Genomic_DNA"/>
</dbReference>
<organism evidence="2 3">
    <name type="scientific">Chaetoceros tenuissimus</name>
    <dbReference type="NCBI Taxonomy" id="426638"/>
    <lineage>
        <taxon>Eukaryota</taxon>
        <taxon>Sar</taxon>
        <taxon>Stramenopiles</taxon>
        <taxon>Ochrophyta</taxon>
        <taxon>Bacillariophyta</taxon>
        <taxon>Coscinodiscophyceae</taxon>
        <taxon>Chaetocerotophycidae</taxon>
        <taxon>Chaetocerotales</taxon>
        <taxon>Chaetocerotaceae</taxon>
        <taxon>Chaetoceros</taxon>
    </lineage>
</organism>
<evidence type="ECO:0000256" key="1">
    <source>
        <dbReference type="SAM" id="MobiDB-lite"/>
    </source>
</evidence>